<dbReference type="InterPro" id="IPR003607">
    <property type="entry name" value="HD/PDEase_dom"/>
</dbReference>
<dbReference type="GO" id="GO:0008728">
    <property type="term" value="F:GTP diphosphokinase activity"/>
    <property type="evidence" value="ECO:0007669"/>
    <property type="project" value="UniProtKB-EC"/>
</dbReference>
<evidence type="ECO:0000256" key="1">
    <source>
        <dbReference type="ARBA" id="ARBA00025704"/>
    </source>
</evidence>
<dbReference type="InterPro" id="IPR033655">
    <property type="entry name" value="TGS_RelA/SpoT"/>
</dbReference>
<comment type="caution">
    <text evidence="5">The sequence shown here is derived from an EMBL/GenBank/DDBJ whole genome shotgun (WGS) entry which is preliminary data.</text>
</comment>
<evidence type="ECO:0000259" key="3">
    <source>
        <dbReference type="PROSITE" id="PS51831"/>
    </source>
</evidence>
<reference evidence="5 6" key="1">
    <citation type="journal article" date="2018" name="bioRxiv">
        <title>Evidence of independent acquisition and adaption of ultra-small bacteria to human hosts across the highly diverse yet reduced genomes of the phylum Saccharibacteria.</title>
        <authorList>
            <person name="McLean J.S."/>
            <person name="Bor B."/>
            <person name="To T.T."/>
            <person name="Liu Q."/>
            <person name="Kearns K.A."/>
            <person name="Solden L.M."/>
            <person name="Wrighton K.C."/>
            <person name="He X."/>
            <person name="Shi W."/>
        </authorList>
    </citation>
    <scope>NUCLEOTIDE SEQUENCE [LARGE SCALE GENOMIC DNA]</scope>
    <source>
        <strain evidence="5 6">TM7_CMJM_G6_1_HOT_870</strain>
    </source>
</reference>
<comment type="pathway">
    <text evidence="1">Purine metabolism.</text>
</comment>
<dbReference type="SMART" id="SM00471">
    <property type="entry name" value="HDc"/>
    <property type="match status" value="1"/>
</dbReference>
<feature type="domain" description="TGS" evidence="4">
    <location>
        <begin position="410"/>
        <end position="471"/>
    </location>
</feature>
<dbReference type="SUPFAM" id="SSF109604">
    <property type="entry name" value="HD-domain/PDEase-like"/>
    <property type="match status" value="1"/>
</dbReference>
<evidence type="ECO:0000256" key="2">
    <source>
        <dbReference type="RuleBase" id="RU003847"/>
    </source>
</evidence>
<dbReference type="Pfam" id="PF04607">
    <property type="entry name" value="RelA_SpoT"/>
    <property type="match status" value="1"/>
</dbReference>
<dbReference type="Pfam" id="PF13328">
    <property type="entry name" value="HD_4"/>
    <property type="match status" value="1"/>
</dbReference>
<dbReference type="InterPro" id="IPR007685">
    <property type="entry name" value="RelA_SpoT"/>
</dbReference>
<dbReference type="PANTHER" id="PTHR21262:SF31">
    <property type="entry name" value="GTP PYROPHOSPHOKINASE"/>
    <property type="match status" value="1"/>
</dbReference>
<dbReference type="NCBIfam" id="TIGR00691">
    <property type="entry name" value="spoT_relA"/>
    <property type="match status" value="1"/>
</dbReference>
<gene>
    <name evidence="5" type="primary">relA</name>
    <name evidence="5" type="ORF">G6CMJM_00267</name>
</gene>
<dbReference type="PANTHER" id="PTHR21262">
    <property type="entry name" value="GUANOSINE-3',5'-BIS DIPHOSPHATE 3'-PYROPHOSPHOHYDROLASE"/>
    <property type="match status" value="1"/>
</dbReference>
<sequence>MEKSELLKIAKKHYEIDEVVRLEEAIDYATIKHDGQFRKSGEKYITHPLRVAGILIKWGMDIDSVIAGVLHDVVEDTETPLEDIEEKFGKNVAFLVDGVTKVGRARSGMDNLEAYLPQTKDNLSKLLIAVGQDIRVIIIKLADRLHNVQTLEYMPPEKQKKIARESLDVFARIADRLGMGRVRMEIEEIAFSYLRPKEYNRLKNEMRKRLGKSTRKLGRVREDVENQLKKAGIDFKISGRVKSIYSLHKKLQKAGEIDQVYDLMALRIIVKNKEDCYRVLGVLHTMYKPMIERIKDYISMPKPNGYQSLHTTVITPSKLIAEFQIRTEDMHEFAERGLAASFHYHEQKSSKNYISGATSIQRGLPDQEIKGNGGLTNELQWVVQMQDVAQRLRDGEEISSDQLQVDIFGDRIFVYSPKGDIYNLPEGALPLDYAYMVHSDIGKHAYAFRVNEKIHAFDKPLQEGDVVEVLTRKNQEPKADWLDLVTTSHARIKLRSQLKRKGIIEPTSNATAIQARKQAEKKKI</sequence>
<dbReference type="InterPro" id="IPR004095">
    <property type="entry name" value="TGS"/>
</dbReference>
<dbReference type="PROSITE" id="PS51880">
    <property type="entry name" value="TGS"/>
    <property type="match status" value="1"/>
</dbReference>
<dbReference type="SUPFAM" id="SSF81301">
    <property type="entry name" value="Nucleotidyltransferase"/>
    <property type="match status" value="1"/>
</dbReference>
<evidence type="ECO:0000313" key="6">
    <source>
        <dbReference type="Proteomes" id="UP001190925"/>
    </source>
</evidence>
<protein>
    <submittedName>
        <fullName evidence="5">GTP pyrophosphokinase</fullName>
        <ecNumber evidence="5">2.7.6.5</ecNumber>
    </submittedName>
</protein>
<proteinExistence type="inferred from homology"/>
<dbReference type="PROSITE" id="PS51831">
    <property type="entry name" value="HD"/>
    <property type="match status" value="1"/>
</dbReference>
<comment type="function">
    <text evidence="2">In eubacteria ppGpp (guanosine 3'-diphosphate 5'-diphosphate) is a mediator of the stringent response that coordinates a variety of cellular activities in response to changes in nutritional abundance.</text>
</comment>
<comment type="similarity">
    <text evidence="2">Belongs to the relA/spoT family.</text>
</comment>
<evidence type="ECO:0000259" key="4">
    <source>
        <dbReference type="PROSITE" id="PS51880"/>
    </source>
</evidence>
<dbReference type="EMBL" id="PRLK01000003">
    <property type="protein sequence ID" value="RYC72771.1"/>
    <property type="molecule type" value="Genomic_DNA"/>
</dbReference>
<organism evidence="5 6">
    <name type="scientific">Candidatus Nanogingivalis gingivitcus</name>
    <dbReference type="NCBI Taxonomy" id="2171992"/>
    <lineage>
        <taxon>Bacteria</taxon>
        <taxon>Candidatus Saccharimonadota</taxon>
        <taxon>Candidatus Nanosyncoccalia</taxon>
        <taxon>Candidatus Nanogingivales</taxon>
        <taxon>Candidatus Nanogingivalaceae</taxon>
        <taxon>Candidatus Nanogingivalis</taxon>
    </lineage>
</organism>
<keyword evidence="5" id="KW-0808">Transferase</keyword>
<dbReference type="SMART" id="SM00954">
    <property type="entry name" value="RelA_SpoT"/>
    <property type="match status" value="1"/>
</dbReference>
<name>A0ABY0FIJ3_9BACT</name>
<dbReference type="InterPro" id="IPR012676">
    <property type="entry name" value="TGS-like"/>
</dbReference>
<dbReference type="InterPro" id="IPR006674">
    <property type="entry name" value="HD_domain"/>
</dbReference>
<dbReference type="RefSeq" id="WP_129718683.1">
    <property type="nucleotide sequence ID" value="NZ_PRLK01000003.1"/>
</dbReference>
<feature type="domain" description="HD" evidence="3">
    <location>
        <begin position="44"/>
        <end position="148"/>
    </location>
</feature>
<dbReference type="Gene3D" id="1.10.3210.10">
    <property type="entry name" value="Hypothetical protein af1432"/>
    <property type="match status" value="1"/>
</dbReference>
<accession>A0ABY0FIJ3</accession>
<dbReference type="EC" id="2.7.6.5" evidence="5"/>
<reference evidence="5 6" key="2">
    <citation type="journal article" date="2020" name="Cell Rep.">
        <title>Acquisition and Adaptation of Ultra-small Parasitic Reduced Genome Bacteria to Mammalian Hosts.</title>
        <authorList>
            <person name="McLean J.S."/>
            <person name="Bor B."/>
            <person name="Kerns K.A."/>
            <person name="Liu Q."/>
            <person name="To T.T."/>
            <person name="Solden L."/>
            <person name="Hendrickson E.L."/>
            <person name="Wrighton K."/>
            <person name="Shi W."/>
            <person name="He X."/>
        </authorList>
    </citation>
    <scope>NUCLEOTIDE SEQUENCE [LARGE SCALE GENOMIC DNA]</scope>
    <source>
        <strain evidence="5 6">TM7_CMJM_G6_1_HOT_870</strain>
    </source>
</reference>
<dbReference type="CDD" id="cd05399">
    <property type="entry name" value="NT_Rel-Spo_like"/>
    <property type="match status" value="1"/>
</dbReference>
<dbReference type="InterPro" id="IPR004811">
    <property type="entry name" value="RelA/Spo_fam"/>
</dbReference>
<dbReference type="Gene3D" id="3.30.460.10">
    <property type="entry name" value="Beta Polymerase, domain 2"/>
    <property type="match status" value="1"/>
</dbReference>
<dbReference type="InterPro" id="IPR043519">
    <property type="entry name" value="NT_sf"/>
</dbReference>
<dbReference type="CDD" id="cd00077">
    <property type="entry name" value="HDc"/>
    <property type="match status" value="1"/>
</dbReference>
<dbReference type="Proteomes" id="UP001190925">
    <property type="component" value="Unassembled WGS sequence"/>
</dbReference>
<evidence type="ECO:0000313" key="5">
    <source>
        <dbReference type="EMBL" id="RYC72771.1"/>
    </source>
</evidence>
<dbReference type="Pfam" id="PF02824">
    <property type="entry name" value="TGS"/>
    <property type="match status" value="1"/>
</dbReference>
<dbReference type="InterPro" id="IPR012675">
    <property type="entry name" value="Beta-grasp_dom_sf"/>
</dbReference>
<dbReference type="Gene3D" id="3.10.20.30">
    <property type="match status" value="1"/>
</dbReference>
<keyword evidence="6" id="KW-1185">Reference proteome</keyword>
<dbReference type="CDD" id="cd01668">
    <property type="entry name" value="TGS_RSH"/>
    <property type="match status" value="1"/>
</dbReference>
<dbReference type="SUPFAM" id="SSF81271">
    <property type="entry name" value="TGS-like"/>
    <property type="match status" value="1"/>
</dbReference>